<feature type="transmembrane region" description="Helical" evidence="9">
    <location>
        <begin position="183"/>
        <end position="213"/>
    </location>
</feature>
<evidence type="ECO:0000256" key="9">
    <source>
        <dbReference type="SAM" id="Phobius"/>
    </source>
</evidence>
<keyword evidence="4" id="KW-0808">Transferase</keyword>
<dbReference type="RefSeq" id="WP_274455013.1">
    <property type="nucleotide sequence ID" value="NZ_CP067097.1"/>
</dbReference>
<sequence length="447" mass="50432">MRVRTCQAADGKRFERQTHWKGVGPSTRAAVFWLLLVNVVLRGAWLCWMHPPQLYDFAWYYQRAVSLLQGKGYVWNGHPTAYWPIGYPYFLSLVFHLTGPHVMAGLIANAVLSIGIVLLVYAIARVTLAATAWPARAAAFAAALGYSLLPSHIEWNAVLGSEELATFLLVLALWVYLVRPKAWWPVLAAGLCLGLSCDVRPIPLFFPVCIVCYERWSVRRSWGAALARAGGFAVMMLLAVSPVTVRNLLVLHHFILVSTNGGVNLWQGTHADGYYFWSSNPHVNPLLAAHGNEIQQNAIATHAAVQFILHHPLRTLIHGFAKIYFLYWVDWNDIGVTFGAMPNLSAVMGHIAGWFNTVVYWAFMAISLTGLWAWLRRMRARLALPVWYIAYYTAVFLFFPAWDRFRFPLMPLFAILLGMGWVWLFCRQRAEDDAARPVDDAAAIQTE</sequence>
<evidence type="ECO:0000256" key="1">
    <source>
        <dbReference type="ARBA" id="ARBA00004651"/>
    </source>
</evidence>
<dbReference type="Pfam" id="PF09594">
    <property type="entry name" value="GT87"/>
    <property type="match status" value="1"/>
</dbReference>
<evidence type="ECO:0000256" key="4">
    <source>
        <dbReference type="ARBA" id="ARBA00022679"/>
    </source>
</evidence>
<keyword evidence="6 9" id="KW-1133">Transmembrane helix</keyword>
<comment type="subcellular location">
    <subcellularLocation>
        <location evidence="1">Cell membrane</location>
        <topology evidence="1">Multi-pass membrane protein</topology>
    </subcellularLocation>
</comment>
<feature type="transmembrane region" description="Helical" evidence="9">
    <location>
        <begin position="30"/>
        <end position="51"/>
    </location>
</feature>
<evidence type="ECO:0000256" key="7">
    <source>
        <dbReference type="ARBA" id="ARBA00023136"/>
    </source>
</evidence>
<evidence type="ECO:0000313" key="10">
    <source>
        <dbReference type="EMBL" id="MDQ0189154.1"/>
    </source>
</evidence>
<feature type="transmembrane region" description="Helical" evidence="9">
    <location>
        <begin position="156"/>
        <end position="177"/>
    </location>
</feature>
<dbReference type="Proteomes" id="UP001232973">
    <property type="component" value="Unassembled WGS sequence"/>
</dbReference>
<comment type="similarity">
    <text evidence="8">Belongs to the glycosyltransferase 87 family.</text>
</comment>
<evidence type="ECO:0000313" key="11">
    <source>
        <dbReference type="Proteomes" id="UP001232973"/>
    </source>
</evidence>
<dbReference type="EMBL" id="JAUSTP010000005">
    <property type="protein sequence ID" value="MDQ0189154.1"/>
    <property type="molecule type" value="Genomic_DNA"/>
</dbReference>
<keyword evidence="3" id="KW-0328">Glycosyltransferase</keyword>
<dbReference type="PANTHER" id="PTHR33908:SF11">
    <property type="entry name" value="MEMBRANE PROTEIN"/>
    <property type="match status" value="1"/>
</dbReference>
<feature type="transmembrane region" description="Helical" evidence="9">
    <location>
        <begin position="351"/>
        <end position="375"/>
    </location>
</feature>
<evidence type="ECO:0000256" key="3">
    <source>
        <dbReference type="ARBA" id="ARBA00022676"/>
    </source>
</evidence>
<proteinExistence type="inferred from homology"/>
<feature type="transmembrane region" description="Helical" evidence="9">
    <location>
        <begin position="225"/>
        <end position="245"/>
    </location>
</feature>
<dbReference type="PANTHER" id="PTHR33908">
    <property type="entry name" value="MANNOSYLTRANSFERASE YKCB-RELATED"/>
    <property type="match status" value="1"/>
</dbReference>
<keyword evidence="7 9" id="KW-0472">Membrane</keyword>
<feature type="transmembrane region" description="Helical" evidence="9">
    <location>
        <begin position="408"/>
        <end position="426"/>
    </location>
</feature>
<feature type="transmembrane region" description="Helical" evidence="9">
    <location>
        <begin position="382"/>
        <end position="402"/>
    </location>
</feature>
<keyword evidence="5 9" id="KW-0812">Transmembrane</keyword>
<evidence type="ECO:0000256" key="5">
    <source>
        <dbReference type="ARBA" id="ARBA00022692"/>
    </source>
</evidence>
<dbReference type="InterPro" id="IPR050297">
    <property type="entry name" value="LipidA_mod_glycosyltrf_83"/>
</dbReference>
<dbReference type="InterPro" id="IPR018584">
    <property type="entry name" value="GT87"/>
</dbReference>
<name>A0ABT9XGG0_9BACL</name>
<evidence type="ECO:0000256" key="2">
    <source>
        <dbReference type="ARBA" id="ARBA00022475"/>
    </source>
</evidence>
<protein>
    <submittedName>
        <fullName evidence="10">4-amino-4-deoxy-L-arabinose transferase-like glycosyltransferase</fullName>
    </submittedName>
</protein>
<keyword evidence="2" id="KW-1003">Cell membrane</keyword>
<accession>A0ABT9XGG0</accession>
<evidence type="ECO:0000256" key="6">
    <source>
        <dbReference type="ARBA" id="ARBA00022989"/>
    </source>
</evidence>
<feature type="transmembrane region" description="Helical" evidence="9">
    <location>
        <begin position="106"/>
        <end position="124"/>
    </location>
</feature>
<keyword evidence="11" id="KW-1185">Reference proteome</keyword>
<gene>
    <name evidence="10" type="ORF">J2S03_000970</name>
</gene>
<feature type="transmembrane region" description="Helical" evidence="9">
    <location>
        <begin position="81"/>
        <end position="99"/>
    </location>
</feature>
<evidence type="ECO:0000256" key="8">
    <source>
        <dbReference type="ARBA" id="ARBA00024033"/>
    </source>
</evidence>
<reference evidence="10 11" key="1">
    <citation type="submission" date="2023-07" db="EMBL/GenBank/DDBJ databases">
        <title>Genomic Encyclopedia of Type Strains, Phase IV (KMG-IV): sequencing the most valuable type-strain genomes for metagenomic binning, comparative biology and taxonomic classification.</title>
        <authorList>
            <person name="Goeker M."/>
        </authorList>
    </citation>
    <scope>NUCLEOTIDE SEQUENCE [LARGE SCALE GENOMIC DNA]</scope>
    <source>
        <strain evidence="10 11">DSM 4006</strain>
    </source>
</reference>
<organism evidence="10 11">
    <name type="scientific">Alicyclobacillus cycloheptanicus</name>
    <dbReference type="NCBI Taxonomy" id="1457"/>
    <lineage>
        <taxon>Bacteria</taxon>
        <taxon>Bacillati</taxon>
        <taxon>Bacillota</taxon>
        <taxon>Bacilli</taxon>
        <taxon>Bacillales</taxon>
        <taxon>Alicyclobacillaceae</taxon>
        <taxon>Alicyclobacillus</taxon>
    </lineage>
</organism>
<comment type="caution">
    <text evidence="10">The sequence shown here is derived from an EMBL/GenBank/DDBJ whole genome shotgun (WGS) entry which is preliminary data.</text>
</comment>
<feature type="transmembrane region" description="Helical" evidence="9">
    <location>
        <begin position="130"/>
        <end position="149"/>
    </location>
</feature>